<evidence type="ECO:0000313" key="1">
    <source>
        <dbReference type="EMBL" id="KKL56571.1"/>
    </source>
</evidence>
<proteinExistence type="predicted"/>
<feature type="non-terminal residue" evidence="1">
    <location>
        <position position="60"/>
    </location>
</feature>
<organism evidence="1">
    <name type="scientific">marine sediment metagenome</name>
    <dbReference type="NCBI Taxonomy" id="412755"/>
    <lineage>
        <taxon>unclassified sequences</taxon>
        <taxon>metagenomes</taxon>
        <taxon>ecological metagenomes</taxon>
    </lineage>
</organism>
<comment type="caution">
    <text evidence="1">The sequence shown here is derived from an EMBL/GenBank/DDBJ whole genome shotgun (WGS) entry which is preliminary data.</text>
</comment>
<dbReference type="EMBL" id="LAZR01030447">
    <property type="protein sequence ID" value="KKL56571.1"/>
    <property type="molecule type" value="Genomic_DNA"/>
</dbReference>
<gene>
    <name evidence="1" type="ORF">LCGC14_2244090</name>
</gene>
<protein>
    <submittedName>
        <fullName evidence="1">Uncharacterized protein</fullName>
    </submittedName>
</protein>
<dbReference type="AlphaFoldDB" id="A0A0F9DS62"/>
<accession>A0A0F9DS62</accession>
<name>A0A0F9DS62_9ZZZZ</name>
<reference evidence="1" key="1">
    <citation type="journal article" date="2015" name="Nature">
        <title>Complex archaea that bridge the gap between prokaryotes and eukaryotes.</title>
        <authorList>
            <person name="Spang A."/>
            <person name="Saw J.H."/>
            <person name="Jorgensen S.L."/>
            <person name="Zaremba-Niedzwiedzka K."/>
            <person name="Martijn J."/>
            <person name="Lind A.E."/>
            <person name="van Eijk R."/>
            <person name="Schleper C."/>
            <person name="Guy L."/>
            <person name="Ettema T.J."/>
        </authorList>
    </citation>
    <scope>NUCLEOTIDE SEQUENCE</scope>
</reference>
<sequence>MREITLNSKNYQLAPGSLITKRAINPFKGKLGAAGGLEYSDFSSASLEEYHDFRNGIGED</sequence>